<evidence type="ECO:0000313" key="1">
    <source>
        <dbReference type="EMBL" id="KAL1254565.1"/>
    </source>
</evidence>
<accession>A0ABR3LQ47</accession>
<dbReference type="EMBL" id="JAYMGO010000020">
    <property type="protein sequence ID" value="KAL1254565.1"/>
    <property type="molecule type" value="Genomic_DNA"/>
</dbReference>
<evidence type="ECO:0000313" key="2">
    <source>
        <dbReference type="Proteomes" id="UP001558613"/>
    </source>
</evidence>
<evidence type="ECO:0008006" key="3">
    <source>
        <dbReference type="Google" id="ProtNLM"/>
    </source>
</evidence>
<organism evidence="1 2">
    <name type="scientific">Cirrhinus molitorella</name>
    <name type="common">mud carp</name>
    <dbReference type="NCBI Taxonomy" id="172907"/>
    <lineage>
        <taxon>Eukaryota</taxon>
        <taxon>Metazoa</taxon>
        <taxon>Chordata</taxon>
        <taxon>Craniata</taxon>
        <taxon>Vertebrata</taxon>
        <taxon>Euteleostomi</taxon>
        <taxon>Actinopterygii</taxon>
        <taxon>Neopterygii</taxon>
        <taxon>Teleostei</taxon>
        <taxon>Ostariophysi</taxon>
        <taxon>Cypriniformes</taxon>
        <taxon>Cyprinidae</taxon>
        <taxon>Labeoninae</taxon>
        <taxon>Labeonini</taxon>
        <taxon>Cirrhinus</taxon>
    </lineage>
</organism>
<dbReference type="Proteomes" id="UP001558613">
    <property type="component" value="Unassembled WGS sequence"/>
</dbReference>
<sequence>MAKAASFSLLLFPSNQRVFAGLSGLQAHLPSKTLQSLDAAVSMCVSPVLHQTARFCPESTDGFFHGAQTINVRQIHAESAEKWTECT</sequence>
<protein>
    <recommendedName>
        <fullName evidence="3">Secreted protein</fullName>
    </recommendedName>
</protein>
<gene>
    <name evidence="1" type="ORF">QQF64_016794</name>
</gene>
<proteinExistence type="predicted"/>
<name>A0ABR3LQ47_9TELE</name>
<reference evidence="1 2" key="1">
    <citation type="submission" date="2023-09" db="EMBL/GenBank/DDBJ databases">
        <authorList>
            <person name="Wang M."/>
        </authorList>
    </citation>
    <scope>NUCLEOTIDE SEQUENCE [LARGE SCALE GENOMIC DNA]</scope>
    <source>
        <strain evidence="1">GT-2023</strain>
        <tissue evidence="1">Liver</tissue>
    </source>
</reference>
<comment type="caution">
    <text evidence="1">The sequence shown here is derived from an EMBL/GenBank/DDBJ whole genome shotgun (WGS) entry which is preliminary data.</text>
</comment>
<keyword evidence="2" id="KW-1185">Reference proteome</keyword>